<evidence type="ECO:0000256" key="1">
    <source>
        <dbReference type="ARBA" id="ARBA00011073"/>
    </source>
</evidence>
<dbReference type="InterPro" id="IPR051048">
    <property type="entry name" value="Peptidase_S8/S53_subtilisin"/>
</dbReference>
<dbReference type="Gene3D" id="3.40.50.200">
    <property type="entry name" value="Peptidase S8/S53 domain"/>
    <property type="match status" value="2"/>
</dbReference>
<dbReference type="GO" id="GO:0006508">
    <property type="term" value="P:proteolysis"/>
    <property type="evidence" value="ECO:0007669"/>
    <property type="project" value="UniProtKB-KW"/>
</dbReference>
<gene>
    <name evidence="7" type="primary">MBTPS1</name>
    <name evidence="7" type="ORF">BLAG_LOCUS5391</name>
</gene>
<name>A0A8J9YUJ7_BRALA</name>
<keyword evidence="4" id="KW-0720">Serine protease</keyword>
<evidence type="ECO:0000256" key="5">
    <source>
        <dbReference type="PROSITE-ProRule" id="PRU01240"/>
    </source>
</evidence>
<evidence type="ECO:0000313" key="8">
    <source>
        <dbReference type="Proteomes" id="UP000838412"/>
    </source>
</evidence>
<keyword evidence="3" id="KW-0378">Hydrolase</keyword>
<evidence type="ECO:0000256" key="2">
    <source>
        <dbReference type="ARBA" id="ARBA00022670"/>
    </source>
</evidence>
<proteinExistence type="inferred from homology"/>
<dbReference type="InterPro" id="IPR036852">
    <property type="entry name" value="Peptidase_S8/S53_dom_sf"/>
</dbReference>
<keyword evidence="8" id="KW-1185">Reference proteome</keyword>
<dbReference type="PANTHER" id="PTHR43399">
    <property type="entry name" value="SUBTILISIN-RELATED"/>
    <property type="match status" value="1"/>
</dbReference>
<dbReference type="OrthoDB" id="206201at2759"/>
<dbReference type="GO" id="GO:0004252">
    <property type="term" value="F:serine-type endopeptidase activity"/>
    <property type="evidence" value="ECO:0007669"/>
    <property type="project" value="InterPro"/>
</dbReference>
<dbReference type="Proteomes" id="UP000838412">
    <property type="component" value="Chromosome 12"/>
</dbReference>
<evidence type="ECO:0000313" key="7">
    <source>
        <dbReference type="EMBL" id="CAH1241991.1"/>
    </source>
</evidence>
<dbReference type="EMBL" id="OV696697">
    <property type="protein sequence ID" value="CAH1241991.1"/>
    <property type="molecule type" value="Genomic_DNA"/>
</dbReference>
<dbReference type="PROSITE" id="PS51892">
    <property type="entry name" value="SUBTILASE"/>
    <property type="match status" value="2"/>
</dbReference>
<sequence>MLTIFPQYCACYILYFCLWDWMGCKLVLHKGMSAMSDCLVLPSADPPDKGHGTQCAAIIAGGEYDAVDSKMSSAKQRKNEFPFWNGLAPFVNLYICKIDQSISSLIAAIKHLIKEKKGNRVQVDVISISVGIDEYDADLQKCIQEASLNNIIVVCAASNDGRQSSNSIVYPARYGDVICVGSHDHLGNKSTFASVGREIDILGPGEIRSACPVPGKPKVKNAVVNADGTSYAAPYVAGMVAIILANAQRIGEQKRLNLRSAISNNVVMKQILREMASEPGDHTQFRGHGTLDPLRIFDYSDDYFRQVLESITSLSPSPEPDLNLRNYDHRKVAIKLNPEDLCCADEIQEGTELSSEEPEHMTCAVELQGAVVFSSRMDSINLNAAYGTGNNKLEGSAALQEFLTQLGGDLVSNVEHLWLNGGETGENKLSFSDINKTMQTLQELKSAGSGQLTVHCENVQIDDITSADCHLSQEEIPDVDVIIHQRNLDERRYLKGRELKGIPNYVNIEECPPECQPYHYSSVSEQAASYNQGSEEDMACDFTSLEQPASQDGAAALYATMQKHQCHLKAGVCVTVAVLGSGIYMDHKDFAEVVTQDKACFVPEESWDLSVDTLGTGTALASIATWFAPEKTRLLIAKVMDEQGISDQAWVAKAVEWATNHDTDDDSHPADIILIPVGFEKFHHGMFEAVTEAQKNGKIVIAAAAHSPVAQEISYPARHGDVICVGCHSRTSSASSHSVRGREMDFLMLGEEHPVKAVSARTGKSYNSSVSGTSVAAAMATAVVGFTLMYAESVVLTIIHTPTQAKTPVKRGDELSGLGRTL</sequence>
<keyword evidence="2" id="KW-0645">Protease</keyword>
<dbReference type="PANTHER" id="PTHR43399:SF4">
    <property type="entry name" value="CELL WALL-ASSOCIATED PROTEASE"/>
    <property type="match status" value="1"/>
</dbReference>
<reference evidence="7" key="1">
    <citation type="submission" date="2022-01" db="EMBL/GenBank/DDBJ databases">
        <authorList>
            <person name="Braso-Vives M."/>
        </authorList>
    </citation>
    <scope>NUCLEOTIDE SEQUENCE</scope>
</reference>
<dbReference type="InterPro" id="IPR023828">
    <property type="entry name" value="Peptidase_S8_Ser-AS"/>
</dbReference>
<dbReference type="PROSITE" id="PS00138">
    <property type="entry name" value="SUBTILASE_SER"/>
    <property type="match status" value="1"/>
</dbReference>
<dbReference type="InterPro" id="IPR000209">
    <property type="entry name" value="Peptidase_S8/S53_dom"/>
</dbReference>
<dbReference type="Pfam" id="PF00082">
    <property type="entry name" value="Peptidase_S8"/>
    <property type="match status" value="2"/>
</dbReference>
<evidence type="ECO:0000256" key="4">
    <source>
        <dbReference type="ARBA" id="ARBA00022825"/>
    </source>
</evidence>
<evidence type="ECO:0000256" key="3">
    <source>
        <dbReference type="ARBA" id="ARBA00022801"/>
    </source>
</evidence>
<protein>
    <submittedName>
        <fullName evidence="7">MBTPS1 protein</fullName>
    </submittedName>
</protein>
<dbReference type="AlphaFoldDB" id="A0A8J9YUJ7"/>
<dbReference type="InterPro" id="IPR015500">
    <property type="entry name" value="Peptidase_S8_subtilisin-rel"/>
</dbReference>
<comment type="similarity">
    <text evidence="1 5">Belongs to the peptidase S8 family.</text>
</comment>
<feature type="domain" description="Peptidase S8/S53" evidence="6">
    <location>
        <begin position="574"/>
        <end position="789"/>
    </location>
</feature>
<organism evidence="7 8">
    <name type="scientific">Branchiostoma lanceolatum</name>
    <name type="common">Common lancelet</name>
    <name type="synonym">Amphioxus lanceolatum</name>
    <dbReference type="NCBI Taxonomy" id="7740"/>
    <lineage>
        <taxon>Eukaryota</taxon>
        <taxon>Metazoa</taxon>
        <taxon>Chordata</taxon>
        <taxon>Cephalochordata</taxon>
        <taxon>Leptocardii</taxon>
        <taxon>Amphioxiformes</taxon>
        <taxon>Branchiostomatidae</taxon>
        <taxon>Branchiostoma</taxon>
    </lineage>
</organism>
<dbReference type="PRINTS" id="PR00723">
    <property type="entry name" value="SUBTILISIN"/>
</dbReference>
<dbReference type="CDD" id="cd00306">
    <property type="entry name" value="Peptidases_S8_S53"/>
    <property type="match status" value="1"/>
</dbReference>
<evidence type="ECO:0000259" key="6">
    <source>
        <dbReference type="Pfam" id="PF00082"/>
    </source>
</evidence>
<dbReference type="SUPFAM" id="SSF52743">
    <property type="entry name" value="Subtilisin-like"/>
    <property type="match status" value="2"/>
</dbReference>
<accession>A0A8J9YUJ7</accession>
<feature type="domain" description="Peptidase S8/S53" evidence="6">
    <location>
        <begin position="46"/>
        <end position="266"/>
    </location>
</feature>
<comment type="caution">
    <text evidence="5">Lacks conserved residue(s) required for the propagation of feature annotation.</text>
</comment>